<accession>A0A482WLD3</accession>
<dbReference type="STRING" id="195883.A0A482WLD3"/>
<feature type="compositionally biased region" description="Polar residues" evidence="1">
    <location>
        <begin position="283"/>
        <end position="304"/>
    </location>
</feature>
<evidence type="ECO:0000256" key="1">
    <source>
        <dbReference type="SAM" id="MobiDB-lite"/>
    </source>
</evidence>
<dbReference type="EMBL" id="QKKF02031779">
    <property type="protein sequence ID" value="RZF34357.1"/>
    <property type="molecule type" value="Genomic_DNA"/>
</dbReference>
<comment type="caution">
    <text evidence="2">The sequence shown here is derived from an EMBL/GenBank/DDBJ whole genome shotgun (WGS) entry which is preliminary data.</text>
</comment>
<evidence type="ECO:0000313" key="2">
    <source>
        <dbReference type="EMBL" id="RZF34357.1"/>
    </source>
</evidence>
<organism evidence="2 3">
    <name type="scientific">Laodelphax striatellus</name>
    <name type="common">Small brown planthopper</name>
    <name type="synonym">Delphax striatella</name>
    <dbReference type="NCBI Taxonomy" id="195883"/>
    <lineage>
        <taxon>Eukaryota</taxon>
        <taxon>Metazoa</taxon>
        <taxon>Ecdysozoa</taxon>
        <taxon>Arthropoda</taxon>
        <taxon>Hexapoda</taxon>
        <taxon>Insecta</taxon>
        <taxon>Pterygota</taxon>
        <taxon>Neoptera</taxon>
        <taxon>Paraneoptera</taxon>
        <taxon>Hemiptera</taxon>
        <taxon>Auchenorrhyncha</taxon>
        <taxon>Fulgoroidea</taxon>
        <taxon>Delphacidae</taxon>
        <taxon>Criomorphinae</taxon>
        <taxon>Laodelphax</taxon>
    </lineage>
</organism>
<dbReference type="AlphaFoldDB" id="A0A482WLD3"/>
<gene>
    <name evidence="2" type="ORF">LSTR_LSTR008896</name>
</gene>
<name>A0A482WLD3_LAOST</name>
<feature type="region of interest" description="Disordered" evidence="1">
    <location>
        <begin position="407"/>
        <end position="469"/>
    </location>
</feature>
<protein>
    <submittedName>
        <fullName evidence="2">Uncharacterized protein</fullName>
    </submittedName>
</protein>
<dbReference type="OrthoDB" id="10582153at2759"/>
<feature type="compositionally biased region" description="Basic and acidic residues" evidence="1">
    <location>
        <begin position="419"/>
        <end position="449"/>
    </location>
</feature>
<proteinExistence type="predicted"/>
<keyword evidence="3" id="KW-1185">Reference proteome</keyword>
<feature type="compositionally biased region" description="Basic and acidic residues" evidence="1">
    <location>
        <begin position="507"/>
        <end position="516"/>
    </location>
</feature>
<evidence type="ECO:0000313" key="3">
    <source>
        <dbReference type="Proteomes" id="UP000291343"/>
    </source>
</evidence>
<feature type="region of interest" description="Disordered" evidence="1">
    <location>
        <begin position="482"/>
        <end position="533"/>
    </location>
</feature>
<feature type="region of interest" description="Disordered" evidence="1">
    <location>
        <begin position="206"/>
        <end position="249"/>
    </location>
</feature>
<feature type="compositionally biased region" description="Pro residues" evidence="1">
    <location>
        <begin position="409"/>
        <end position="418"/>
    </location>
</feature>
<feature type="compositionally biased region" description="Basic and acidic residues" evidence="1">
    <location>
        <begin position="227"/>
        <end position="249"/>
    </location>
</feature>
<sequence>MDLQRLRYLKASVQAVKLNLESLILSSSGGVYSTSRNKILKRNYSHGNNQHLTRFKYNNGKDFLVRDWKFQHNSVQKRRKNTSASRIYTDAIENEKLQGFRSCMNNECFTSNELGSITVDRRQFLTIHKSILLVRHYSSLSPKVERWRAKDKKDRRKLAKIVECVPGKSSDGGGGFFKNIFGKLFGGKSNADLKCNCRKQRSSSKLTENKQEKKVEEDVDPCDVDSNVEKANKNEKSLSKTKDDCDDKSNKQIESKNVCIKTCASNACTSLERADKSYEKSSKPTTDSSTICQTSNRIKPSNSCGSGGLSDRLKQLQTLEKCIGTLQQLIKNLKLEEEMKRACSKPVKVVCGSSSKKPACPEPKMKPICPEPEKPTCPEPEKPACPVEKPICPVPVKPLCPEPFKKPACPQPRKPVCPEPKKPVCPEPKKPACPEPKKPVCPEPEKKSSCPETEEPICPKAENSNKECDEEPAYKCGIIEDPCPPKRQHRKQSLRDKNDKYSSACGKEIHKQEDQCSQKVKNCTDDDESKNNC</sequence>
<dbReference type="InParanoid" id="A0A482WLD3"/>
<dbReference type="Proteomes" id="UP000291343">
    <property type="component" value="Unassembled WGS sequence"/>
</dbReference>
<feature type="compositionally biased region" description="Basic and acidic residues" evidence="1">
    <location>
        <begin position="207"/>
        <end position="216"/>
    </location>
</feature>
<feature type="region of interest" description="Disordered" evidence="1">
    <location>
        <begin position="278"/>
        <end position="307"/>
    </location>
</feature>
<reference evidence="2 3" key="1">
    <citation type="journal article" date="2017" name="Gigascience">
        <title>Genome sequence of the small brown planthopper, Laodelphax striatellus.</title>
        <authorList>
            <person name="Zhu J."/>
            <person name="Jiang F."/>
            <person name="Wang X."/>
            <person name="Yang P."/>
            <person name="Bao Y."/>
            <person name="Zhao W."/>
            <person name="Wang W."/>
            <person name="Lu H."/>
            <person name="Wang Q."/>
            <person name="Cui N."/>
            <person name="Li J."/>
            <person name="Chen X."/>
            <person name="Luo L."/>
            <person name="Yu J."/>
            <person name="Kang L."/>
            <person name="Cui F."/>
        </authorList>
    </citation>
    <scope>NUCLEOTIDE SEQUENCE [LARGE SCALE GENOMIC DNA]</scope>
    <source>
        <strain evidence="2">Lst14</strain>
    </source>
</reference>